<keyword evidence="3" id="KW-1185">Reference proteome</keyword>
<proteinExistence type="predicted"/>
<reference evidence="2" key="1">
    <citation type="submission" date="2022-10" db="EMBL/GenBank/DDBJ databases">
        <title>The complete genomes of actinobacterial strains from the NBC collection.</title>
        <authorList>
            <person name="Joergensen T.S."/>
            <person name="Alvarez Arevalo M."/>
            <person name="Sterndorff E.B."/>
            <person name="Faurdal D."/>
            <person name="Vuksanovic O."/>
            <person name="Mourched A.-S."/>
            <person name="Charusanti P."/>
            <person name="Shaw S."/>
            <person name="Blin K."/>
            <person name="Weber T."/>
        </authorList>
    </citation>
    <scope>NUCLEOTIDE SEQUENCE</scope>
    <source>
        <strain evidence="2">NBC_01432</strain>
    </source>
</reference>
<organism evidence="2 3">
    <name type="scientific">Streptomyces niveus</name>
    <name type="common">Streptomyces spheroides</name>
    <dbReference type="NCBI Taxonomy" id="193462"/>
    <lineage>
        <taxon>Bacteria</taxon>
        <taxon>Bacillati</taxon>
        <taxon>Actinomycetota</taxon>
        <taxon>Actinomycetes</taxon>
        <taxon>Kitasatosporales</taxon>
        <taxon>Streptomycetaceae</taxon>
        <taxon>Streptomyces</taxon>
    </lineage>
</organism>
<evidence type="ECO:0008006" key="4">
    <source>
        <dbReference type="Google" id="ProtNLM"/>
    </source>
</evidence>
<dbReference type="EMBL" id="CP109495">
    <property type="protein sequence ID" value="WUX54243.1"/>
    <property type="molecule type" value="Genomic_DNA"/>
</dbReference>
<keyword evidence="1" id="KW-0812">Transmembrane</keyword>
<keyword evidence="1" id="KW-1133">Transmembrane helix</keyword>
<evidence type="ECO:0000313" key="3">
    <source>
        <dbReference type="Proteomes" id="UP001432209"/>
    </source>
</evidence>
<feature type="transmembrane region" description="Helical" evidence="1">
    <location>
        <begin position="31"/>
        <end position="52"/>
    </location>
</feature>
<name>A0ABZ2AA63_STRNV</name>
<dbReference type="Proteomes" id="UP001432209">
    <property type="component" value="Chromosome"/>
</dbReference>
<gene>
    <name evidence="2" type="ORF">OG442_23315</name>
</gene>
<sequence>MRDRPTNALSPVEEVAAPADPRRRTPALFAALRWTAAVVVFGALGTTVAYAVTERERTDIPTLATKSDGRWTYPPLEKPALPAGASGPFAPGNVGRIHYADLERLLLPAPEGSRPDPTLDGKNSRVPVSRFLQEYEKSVRPTMAAHLRDNGLRHIAARGWTMPDDGTTTRVYLLRFHSMATAQDFFGTHLLGTTVASQKVTDVERLSSGDKAFPYGGAAGTESYAYDEVAPRGPVHVRHAYISAGDTLALIIQSRKGSAPRIPFYQTVILQNQLLG</sequence>
<evidence type="ECO:0000313" key="2">
    <source>
        <dbReference type="EMBL" id="WUX54243.1"/>
    </source>
</evidence>
<keyword evidence="1" id="KW-0472">Membrane</keyword>
<protein>
    <recommendedName>
        <fullName evidence="4">Tat pathway signal sequence domain protein</fullName>
    </recommendedName>
</protein>
<evidence type="ECO:0000256" key="1">
    <source>
        <dbReference type="SAM" id="Phobius"/>
    </source>
</evidence>
<accession>A0ABZ2AA63</accession>
<dbReference type="RefSeq" id="WP_329077863.1">
    <property type="nucleotide sequence ID" value="NZ_CP109421.1"/>
</dbReference>